<comment type="caution">
    <text evidence="3">The sequence shown here is derived from an EMBL/GenBank/DDBJ whole genome shotgun (WGS) entry which is preliminary data.</text>
</comment>
<feature type="signal peptide" evidence="2">
    <location>
        <begin position="1"/>
        <end position="21"/>
    </location>
</feature>
<dbReference type="Proteomes" id="UP001596516">
    <property type="component" value="Unassembled WGS sequence"/>
</dbReference>
<keyword evidence="1" id="KW-0472">Membrane</keyword>
<feature type="transmembrane region" description="Helical" evidence="1">
    <location>
        <begin position="61"/>
        <end position="81"/>
    </location>
</feature>
<accession>A0ABW2UKT2</accession>
<sequence length="150" mass="15613">MNRLRYMLAAGALAGPGAALALACAARQEGKRPWQPLNGTSHWARGPGAGRRRDLDLRHTGLGAVTHHAAGLFWGMIYGAWLGRRDRPGNGRILGGAVTVAALAAVVDYGLVPRRLTPGWEHAVSPRGVALGFAGMAAGLALGAVLARPR</sequence>
<keyword evidence="1" id="KW-0812">Transmembrane</keyword>
<keyword evidence="4" id="KW-1185">Reference proteome</keyword>
<evidence type="ECO:0000313" key="4">
    <source>
        <dbReference type="Proteomes" id="UP001596516"/>
    </source>
</evidence>
<organism evidence="3 4">
    <name type="scientific">Plastorhodobacter daqingensis</name>
    <dbReference type="NCBI Taxonomy" id="1387281"/>
    <lineage>
        <taxon>Bacteria</taxon>
        <taxon>Pseudomonadati</taxon>
        <taxon>Pseudomonadota</taxon>
        <taxon>Alphaproteobacteria</taxon>
        <taxon>Rhodobacterales</taxon>
        <taxon>Paracoccaceae</taxon>
        <taxon>Plastorhodobacter</taxon>
    </lineage>
</organism>
<protein>
    <recommendedName>
        <fullName evidence="5">DUF2938 domain-containing protein</fullName>
    </recommendedName>
</protein>
<dbReference type="PROSITE" id="PS51257">
    <property type="entry name" value="PROKAR_LIPOPROTEIN"/>
    <property type="match status" value="1"/>
</dbReference>
<evidence type="ECO:0000313" key="3">
    <source>
        <dbReference type="EMBL" id="MFC7704818.1"/>
    </source>
</evidence>
<name>A0ABW2UKT2_9RHOB</name>
<evidence type="ECO:0000256" key="2">
    <source>
        <dbReference type="SAM" id="SignalP"/>
    </source>
</evidence>
<dbReference type="EMBL" id="JBHTFQ010000005">
    <property type="protein sequence ID" value="MFC7704818.1"/>
    <property type="molecule type" value="Genomic_DNA"/>
</dbReference>
<dbReference type="RefSeq" id="WP_377403552.1">
    <property type="nucleotide sequence ID" value="NZ_JBHTFQ010000005.1"/>
</dbReference>
<evidence type="ECO:0008006" key="5">
    <source>
        <dbReference type="Google" id="ProtNLM"/>
    </source>
</evidence>
<feature type="transmembrane region" description="Helical" evidence="1">
    <location>
        <begin position="93"/>
        <end position="112"/>
    </location>
</feature>
<keyword evidence="2" id="KW-0732">Signal</keyword>
<feature type="chain" id="PRO_5046086430" description="DUF2938 domain-containing protein" evidence="2">
    <location>
        <begin position="22"/>
        <end position="150"/>
    </location>
</feature>
<proteinExistence type="predicted"/>
<evidence type="ECO:0000256" key="1">
    <source>
        <dbReference type="SAM" id="Phobius"/>
    </source>
</evidence>
<reference evidence="4" key="1">
    <citation type="journal article" date="2019" name="Int. J. Syst. Evol. Microbiol.">
        <title>The Global Catalogue of Microorganisms (GCM) 10K type strain sequencing project: providing services to taxonomists for standard genome sequencing and annotation.</title>
        <authorList>
            <consortium name="The Broad Institute Genomics Platform"/>
            <consortium name="The Broad Institute Genome Sequencing Center for Infectious Disease"/>
            <person name="Wu L."/>
            <person name="Ma J."/>
        </authorList>
    </citation>
    <scope>NUCLEOTIDE SEQUENCE [LARGE SCALE GENOMIC DNA]</scope>
    <source>
        <strain evidence="4">CGMCC 1.12750</strain>
    </source>
</reference>
<gene>
    <name evidence="3" type="ORF">ACFQXB_11490</name>
</gene>
<feature type="transmembrane region" description="Helical" evidence="1">
    <location>
        <begin position="124"/>
        <end position="147"/>
    </location>
</feature>
<keyword evidence="1" id="KW-1133">Transmembrane helix</keyword>